<evidence type="ECO:0000256" key="5">
    <source>
        <dbReference type="ARBA" id="ARBA00023172"/>
    </source>
</evidence>
<feature type="region of interest" description="Disordered" evidence="10">
    <location>
        <begin position="582"/>
        <end position="611"/>
    </location>
</feature>
<keyword evidence="5 9" id="KW-0233">DNA recombination</keyword>
<evidence type="ECO:0000256" key="8">
    <source>
        <dbReference type="ARBA" id="ARBA00029496"/>
    </source>
</evidence>
<comment type="PTM">
    <text evidence="9">Phosphorylated in response to DNA damage.</text>
</comment>
<dbReference type="Proteomes" id="UP001583177">
    <property type="component" value="Unassembled WGS sequence"/>
</dbReference>
<evidence type="ECO:0000256" key="4">
    <source>
        <dbReference type="ARBA" id="ARBA00022763"/>
    </source>
</evidence>
<feature type="region of interest" description="Disordered" evidence="10">
    <location>
        <begin position="442"/>
        <end position="468"/>
    </location>
</feature>
<keyword evidence="4 9" id="KW-0227">DNA damage</keyword>
<evidence type="ECO:0000313" key="12">
    <source>
        <dbReference type="Proteomes" id="UP001583177"/>
    </source>
</evidence>
<evidence type="ECO:0000256" key="6">
    <source>
        <dbReference type="ARBA" id="ARBA00023204"/>
    </source>
</evidence>
<keyword evidence="3 9" id="KW-0597">Phosphoprotein</keyword>
<gene>
    <name evidence="9 11" type="primary">SLX4</name>
    <name evidence="11" type="ORF">Daus18300_003909</name>
</gene>
<protein>
    <recommendedName>
        <fullName evidence="8 9">Structure-specific endonuclease subunit SLX4</fullName>
    </recommendedName>
</protein>
<feature type="compositionally biased region" description="Polar residues" evidence="10">
    <location>
        <begin position="679"/>
        <end position="693"/>
    </location>
</feature>
<feature type="region of interest" description="Disordered" evidence="10">
    <location>
        <begin position="665"/>
        <end position="799"/>
    </location>
</feature>
<dbReference type="HAMAP" id="MF_03110">
    <property type="entry name" value="Endonuc_su_Slx4"/>
    <property type="match status" value="1"/>
</dbReference>
<comment type="similarity">
    <text evidence="2 9">Belongs to the SLX4 family.</text>
</comment>
<name>A0ABR3XC62_9PEZI</name>
<feature type="compositionally biased region" description="Low complexity" evidence="10">
    <location>
        <begin position="705"/>
        <end position="723"/>
    </location>
</feature>
<evidence type="ECO:0000256" key="9">
    <source>
        <dbReference type="HAMAP-Rule" id="MF_03110"/>
    </source>
</evidence>
<comment type="caution">
    <text evidence="11">The sequence shown here is derived from an EMBL/GenBank/DDBJ whole genome shotgun (WGS) entry which is preliminary data.</text>
</comment>
<evidence type="ECO:0000256" key="7">
    <source>
        <dbReference type="ARBA" id="ARBA00023242"/>
    </source>
</evidence>
<feature type="compositionally biased region" description="Polar residues" evidence="10">
    <location>
        <begin position="118"/>
        <end position="132"/>
    </location>
</feature>
<feature type="region of interest" description="Disordered" evidence="10">
    <location>
        <begin position="305"/>
        <end position="331"/>
    </location>
</feature>
<feature type="compositionally biased region" description="Polar residues" evidence="10">
    <location>
        <begin position="305"/>
        <end position="320"/>
    </location>
</feature>
<evidence type="ECO:0000256" key="3">
    <source>
        <dbReference type="ARBA" id="ARBA00022553"/>
    </source>
</evidence>
<feature type="region of interest" description="Disordered" evidence="10">
    <location>
        <begin position="363"/>
        <end position="398"/>
    </location>
</feature>
<feature type="compositionally biased region" description="Polar residues" evidence="10">
    <location>
        <begin position="442"/>
        <end position="459"/>
    </location>
</feature>
<keyword evidence="6 9" id="KW-0234">DNA repair</keyword>
<feature type="compositionally biased region" description="Basic and acidic residues" evidence="10">
    <location>
        <begin position="219"/>
        <end position="234"/>
    </location>
</feature>
<comment type="subunit">
    <text evidence="9">Forms a heterodimer with SLX1.</text>
</comment>
<reference evidence="11 12" key="1">
    <citation type="journal article" date="2024" name="IMA Fungus">
        <title>IMA Genome - F19 : A genome assembly and annotation guide to empower mycologists, including annotated draft genome sequences of Ceratocystis pirilliformis, Diaporthe australafricana, Fusarium ophioides, Paecilomyces lecythidis, and Sporothrix stenoceras.</title>
        <authorList>
            <person name="Aylward J."/>
            <person name="Wilson A.M."/>
            <person name="Visagie C.M."/>
            <person name="Spraker J."/>
            <person name="Barnes I."/>
            <person name="Buitendag C."/>
            <person name="Ceriani C."/>
            <person name="Del Mar Angel L."/>
            <person name="du Plessis D."/>
            <person name="Fuchs T."/>
            <person name="Gasser K."/>
            <person name="Kramer D."/>
            <person name="Li W."/>
            <person name="Munsamy K."/>
            <person name="Piso A."/>
            <person name="Price J.L."/>
            <person name="Sonnekus B."/>
            <person name="Thomas C."/>
            <person name="van der Nest A."/>
            <person name="van Dijk A."/>
            <person name="van Heerden A."/>
            <person name="van Vuuren N."/>
            <person name="Yilmaz N."/>
            <person name="Duong T.A."/>
            <person name="van der Merwe N.A."/>
            <person name="Wingfield M.J."/>
            <person name="Wingfield B.D."/>
        </authorList>
    </citation>
    <scope>NUCLEOTIDE SEQUENCE [LARGE SCALE GENOMIC DNA]</scope>
    <source>
        <strain evidence="11 12">CMW 18300</strain>
    </source>
</reference>
<keyword evidence="11" id="KW-0255">Endonuclease</keyword>
<keyword evidence="11" id="KW-0378">Hydrolase</keyword>
<feature type="compositionally biased region" description="Polar residues" evidence="10">
    <location>
        <begin position="735"/>
        <end position="745"/>
    </location>
</feature>
<keyword evidence="11" id="KW-0540">Nuclease</keyword>
<organism evidence="11 12">
    <name type="scientific">Diaporthe australafricana</name>
    <dbReference type="NCBI Taxonomy" id="127596"/>
    <lineage>
        <taxon>Eukaryota</taxon>
        <taxon>Fungi</taxon>
        <taxon>Dikarya</taxon>
        <taxon>Ascomycota</taxon>
        <taxon>Pezizomycotina</taxon>
        <taxon>Sordariomycetes</taxon>
        <taxon>Sordariomycetidae</taxon>
        <taxon>Diaporthales</taxon>
        <taxon>Diaporthaceae</taxon>
        <taxon>Diaporthe</taxon>
    </lineage>
</organism>
<dbReference type="InterPro" id="IPR018574">
    <property type="entry name" value="Structure-sp_endonuc_su_Slx4"/>
</dbReference>
<dbReference type="InterPro" id="IPR027784">
    <property type="entry name" value="Slx4_ascomycetes"/>
</dbReference>
<keyword evidence="12" id="KW-1185">Reference proteome</keyword>
<proteinExistence type="inferred from homology"/>
<comment type="subcellular location">
    <subcellularLocation>
        <location evidence="1 9">Nucleus</location>
    </subcellularLocation>
</comment>
<feature type="region of interest" description="Disordered" evidence="10">
    <location>
        <begin position="79"/>
        <end position="253"/>
    </location>
</feature>
<evidence type="ECO:0000256" key="1">
    <source>
        <dbReference type="ARBA" id="ARBA00004123"/>
    </source>
</evidence>
<accession>A0ABR3XC62</accession>
<dbReference type="Pfam" id="PF09494">
    <property type="entry name" value="Slx4"/>
    <property type="match status" value="1"/>
</dbReference>
<comment type="function">
    <text evidence="9">Regulatory subunit of the SLX1-SLX4 structure-specific endonuclease that resolves DNA secondary structures generated during DNA repair and recombination. Has endonuclease activity towards branched DNA substrates, introducing single-strand cuts in duplex DNA close to junctions with ss-DNA.</text>
</comment>
<sequence length="907" mass="97382">MARSNFIMTSPATQTMQERHMMLSSSPLPDIKELAHKQPKVTALRSGSAAAPIPASVTATFTSAADLLRSVRAGADDSADIIDEPERPAPKKTAVKRAKKTAKAPKRVANEVIVLSSDGVTPRSNDDGTITNLGGDGGEDGTEGSPLQGKPWRKYKAPVETGDIDISANAVEPQARPKAQRKRSNQSETASRQAAKQDEAIRPRARNLTPEPINLEAAVQRRMDWTPPKEDTHPEAIPSPLGPSDTVSLYTSPDLPPLEHEIVKEDIFKNLHNTYAHKVSEHTGCIRTNPQPITLGKRKVIEMTSVAQPSNQTPGETSPIKQKAPKKKPRTLTELATAAYAPKPAELPEDPLKEDSILEYFNVDKNGPASKPMKGKGKGKATKATKKKAPPKQPLLLSPKAAIRQSAKQDFVFGTSSQLVREDSPTVLRDLQAALRASNITSENVESADNSHASALSSESTKRGGGLWSVSARDEDGGVVDIEVIDLVGSPFSEDDAVAILDPWKDLPPELPTASGTETETAEPSLIEIECMPVALSNTSSKPSISKSHFFLTQQKVTINAAAAASSGSSAKQSFPLITDLLQEDDVPPPSNQEQSEEDVSQIPLTMPRKVQKTRPNYDLFTDAKLAKEVSSFGFKAVKTRSGMLALLDQCWNSRSQAPIAAASFSTSALSPSPKGKKTTSAAVSKVATSPSSKRQRAKPKKAPDVVPSDVAAAAEGASTTSAPKKRGRPRKDASTSADLMTSTTMPPPPKGQPAVSTPKRRKASTQPRAEIRDSDLDSDDSAGLSSPEKIFTSGGEAVDISINEDTEISLDMSPTAQQSVLFSHITRAVTSAPRTTDPENPSWHEKMLMYDPVILEDLAAWLNSGQLTRVGCDGEASPIDVKKWCESMSVCCLWRGTHRGKERKRL</sequence>
<dbReference type="GO" id="GO:0004519">
    <property type="term" value="F:endonuclease activity"/>
    <property type="evidence" value="ECO:0007669"/>
    <property type="project" value="UniProtKB-KW"/>
</dbReference>
<keyword evidence="7 9" id="KW-0539">Nucleus</keyword>
<feature type="compositionally biased region" description="Basic residues" evidence="10">
    <location>
        <begin position="373"/>
        <end position="390"/>
    </location>
</feature>
<feature type="compositionally biased region" description="Basic residues" evidence="10">
    <location>
        <begin position="93"/>
        <end position="106"/>
    </location>
</feature>
<evidence type="ECO:0000256" key="10">
    <source>
        <dbReference type="SAM" id="MobiDB-lite"/>
    </source>
</evidence>
<evidence type="ECO:0000256" key="2">
    <source>
        <dbReference type="ARBA" id="ARBA00006661"/>
    </source>
</evidence>
<dbReference type="EMBL" id="JAWRVE010000025">
    <property type="protein sequence ID" value="KAL1873546.1"/>
    <property type="molecule type" value="Genomic_DNA"/>
</dbReference>
<evidence type="ECO:0000313" key="11">
    <source>
        <dbReference type="EMBL" id="KAL1873546.1"/>
    </source>
</evidence>